<name>A0A2W2CY01_9ACTN</name>
<organism evidence="1 2">
    <name type="scientific">Nonomuraea aridisoli</name>
    <dbReference type="NCBI Taxonomy" id="2070368"/>
    <lineage>
        <taxon>Bacteria</taxon>
        <taxon>Bacillati</taxon>
        <taxon>Actinomycetota</taxon>
        <taxon>Actinomycetes</taxon>
        <taxon>Streptosporangiales</taxon>
        <taxon>Streptosporangiaceae</taxon>
        <taxon>Nonomuraea</taxon>
    </lineage>
</organism>
<dbReference type="RefSeq" id="WP_111185098.1">
    <property type="nucleotide sequence ID" value="NZ_POUD01000386.1"/>
</dbReference>
<sequence>MNLTPAQLRFLADRAGALADEVRALCDGVAADAPERDPLAAALQAAAWFERGSEDLRRAAGDLDRLWAVRECGMPWGVCPEHGRTLSSTAGTSTCRVCGRTWDHDRLAKPCAEPVTWKVTDEAGTVTMMCDGHVLGARAVLRGATFTRLPAR</sequence>
<evidence type="ECO:0000313" key="1">
    <source>
        <dbReference type="EMBL" id="PZG04396.1"/>
    </source>
</evidence>
<keyword evidence="2" id="KW-1185">Reference proteome</keyword>
<reference evidence="1 2" key="1">
    <citation type="submission" date="2018-01" db="EMBL/GenBank/DDBJ databases">
        <title>Draft genome sequence of Nonomuraea sp. KC333.</title>
        <authorList>
            <person name="Sahin N."/>
            <person name="Saygin H."/>
            <person name="Ay H."/>
        </authorList>
    </citation>
    <scope>NUCLEOTIDE SEQUENCE [LARGE SCALE GENOMIC DNA]</scope>
    <source>
        <strain evidence="1 2">KC333</strain>
    </source>
</reference>
<dbReference type="OrthoDB" id="4551289at2"/>
<dbReference type="Proteomes" id="UP000249304">
    <property type="component" value="Unassembled WGS sequence"/>
</dbReference>
<evidence type="ECO:0000313" key="2">
    <source>
        <dbReference type="Proteomes" id="UP000249304"/>
    </source>
</evidence>
<dbReference type="AlphaFoldDB" id="A0A2W2CY01"/>
<accession>A0A2W2CY01</accession>
<gene>
    <name evidence="1" type="ORF">C1J01_44695</name>
</gene>
<dbReference type="EMBL" id="POUD01000386">
    <property type="protein sequence ID" value="PZG04396.1"/>
    <property type="molecule type" value="Genomic_DNA"/>
</dbReference>
<comment type="caution">
    <text evidence="1">The sequence shown here is derived from an EMBL/GenBank/DDBJ whole genome shotgun (WGS) entry which is preliminary data.</text>
</comment>
<proteinExistence type="predicted"/>
<protein>
    <submittedName>
        <fullName evidence="1">Uncharacterized protein</fullName>
    </submittedName>
</protein>